<dbReference type="GO" id="GO:0016853">
    <property type="term" value="F:isomerase activity"/>
    <property type="evidence" value="ECO:0007669"/>
    <property type="project" value="UniProtKB-KW"/>
</dbReference>
<reference evidence="2" key="1">
    <citation type="submission" date="2021-08" db="EMBL/GenBank/DDBJ databases">
        <title>Genome of a novel bacterium of the phylum Verrucomicrobia, Oleiharenicola sp. KSB-15.</title>
        <authorList>
            <person name="Chung J.-H."/>
            <person name="Ahn J.-H."/>
            <person name="Yoon Y."/>
            <person name="Kim D.-Y."/>
            <person name="An S.-H."/>
            <person name="Park I."/>
            <person name="Yeon J."/>
        </authorList>
    </citation>
    <scope>NUCLEOTIDE SEQUENCE</scope>
    <source>
        <strain evidence="2">KSB-15</strain>
    </source>
</reference>
<dbReference type="PANTHER" id="PTHR12110:SF41">
    <property type="entry name" value="INOSOSE DEHYDRATASE"/>
    <property type="match status" value="1"/>
</dbReference>
<dbReference type="KEGG" id="ole:K0B96_09605"/>
<gene>
    <name evidence="2" type="ORF">K0B96_09605</name>
</gene>
<protein>
    <submittedName>
        <fullName evidence="2">Sugar phosphate isomerase/epimerase</fullName>
    </submittedName>
</protein>
<dbReference type="InterPro" id="IPR013022">
    <property type="entry name" value="Xyl_isomerase-like_TIM-brl"/>
</dbReference>
<dbReference type="InterPro" id="IPR050312">
    <property type="entry name" value="IolE/XylAMocC-like"/>
</dbReference>
<name>A0A8F9TU25_9BACT</name>
<proteinExistence type="predicted"/>
<dbReference type="Proteomes" id="UP000825051">
    <property type="component" value="Chromosome"/>
</dbReference>
<keyword evidence="2" id="KW-0413">Isomerase</keyword>
<dbReference type="InterPro" id="IPR036237">
    <property type="entry name" value="Xyl_isomerase-like_sf"/>
</dbReference>
<evidence type="ECO:0000259" key="1">
    <source>
        <dbReference type="Pfam" id="PF01261"/>
    </source>
</evidence>
<dbReference type="Gene3D" id="3.20.20.150">
    <property type="entry name" value="Divalent-metal-dependent TIM barrel enzymes"/>
    <property type="match status" value="1"/>
</dbReference>
<sequence>MKPQQLAAQLYTVRDFCRTAADFAATIRKLRKIGYPAVQLSGVGPIPLLEIKTILAGEGMICCATHEDSAQLLAHPAQFVEKLQTLECRHTAYPFPAGVDFGSPAAVENLVRQLESAGRTLSAAGLTLGYHNHAIEFVPFRGGTVLDFIYDTTDARHLVAEPDTFWIHYGGGDVVAWFERLADRMPCVHLKDYGFTLQNTHQFCEVGRGNLDWRRILAAAERSGCEWFIVEQDTCPGDPFESLKISYDYLRANFAHD</sequence>
<organism evidence="2 3">
    <name type="scientific">Horticoccus luteus</name>
    <dbReference type="NCBI Taxonomy" id="2862869"/>
    <lineage>
        <taxon>Bacteria</taxon>
        <taxon>Pseudomonadati</taxon>
        <taxon>Verrucomicrobiota</taxon>
        <taxon>Opitutia</taxon>
        <taxon>Opitutales</taxon>
        <taxon>Opitutaceae</taxon>
        <taxon>Horticoccus</taxon>
    </lineage>
</organism>
<dbReference type="Pfam" id="PF01261">
    <property type="entry name" value="AP_endonuc_2"/>
    <property type="match status" value="1"/>
</dbReference>
<accession>A0A8F9TU25</accession>
<dbReference type="AlphaFoldDB" id="A0A8F9TU25"/>
<dbReference type="RefSeq" id="WP_220160687.1">
    <property type="nucleotide sequence ID" value="NZ_CP080507.1"/>
</dbReference>
<dbReference type="SUPFAM" id="SSF51658">
    <property type="entry name" value="Xylose isomerase-like"/>
    <property type="match status" value="1"/>
</dbReference>
<keyword evidence="3" id="KW-1185">Reference proteome</keyword>
<feature type="domain" description="Xylose isomerase-like TIM barrel" evidence="1">
    <location>
        <begin position="81"/>
        <end position="240"/>
    </location>
</feature>
<evidence type="ECO:0000313" key="2">
    <source>
        <dbReference type="EMBL" id="QYM77582.1"/>
    </source>
</evidence>
<evidence type="ECO:0000313" key="3">
    <source>
        <dbReference type="Proteomes" id="UP000825051"/>
    </source>
</evidence>
<dbReference type="EMBL" id="CP080507">
    <property type="protein sequence ID" value="QYM77582.1"/>
    <property type="molecule type" value="Genomic_DNA"/>
</dbReference>
<dbReference type="PANTHER" id="PTHR12110">
    <property type="entry name" value="HYDROXYPYRUVATE ISOMERASE"/>
    <property type="match status" value="1"/>
</dbReference>